<dbReference type="GO" id="GO:0003677">
    <property type="term" value="F:DNA binding"/>
    <property type="evidence" value="ECO:0007669"/>
    <property type="project" value="InterPro"/>
</dbReference>
<evidence type="ECO:0000259" key="5">
    <source>
        <dbReference type="Pfam" id="PF01555"/>
    </source>
</evidence>
<keyword evidence="2 6" id="KW-0808">Transferase</keyword>
<dbReference type="GO" id="GO:0032259">
    <property type="term" value="P:methylation"/>
    <property type="evidence" value="ECO:0007669"/>
    <property type="project" value="UniProtKB-KW"/>
</dbReference>
<dbReference type="Gene3D" id="3.40.50.150">
    <property type="entry name" value="Vaccinia Virus protein VP39"/>
    <property type="match status" value="1"/>
</dbReference>
<keyword evidence="7" id="KW-1185">Reference proteome</keyword>
<evidence type="ECO:0000313" key="6">
    <source>
        <dbReference type="EMBL" id="SEF90654.1"/>
    </source>
</evidence>
<name>A0A1H5VTT5_9FIRM</name>
<dbReference type="InterPro" id="IPR002941">
    <property type="entry name" value="DNA_methylase_N4/N6"/>
</dbReference>
<dbReference type="Pfam" id="PF01555">
    <property type="entry name" value="N6_N4_Mtase"/>
    <property type="match status" value="1"/>
</dbReference>
<proteinExistence type="inferred from homology"/>
<dbReference type="PRINTS" id="PR00508">
    <property type="entry name" value="S21N4MTFRASE"/>
</dbReference>
<dbReference type="AlphaFoldDB" id="A0A1H5VTT5"/>
<protein>
    <recommendedName>
        <fullName evidence="4">Methyltransferase</fullName>
        <ecNumber evidence="4">2.1.1.-</ecNumber>
    </recommendedName>
</protein>
<dbReference type="SUPFAM" id="SSF53335">
    <property type="entry name" value="S-adenosyl-L-methionine-dependent methyltransferases"/>
    <property type="match status" value="1"/>
</dbReference>
<evidence type="ECO:0000256" key="1">
    <source>
        <dbReference type="ARBA" id="ARBA00022603"/>
    </source>
</evidence>
<reference evidence="6 7" key="1">
    <citation type="submission" date="2016-10" db="EMBL/GenBank/DDBJ databases">
        <authorList>
            <person name="de Groot N.N."/>
        </authorList>
    </citation>
    <scope>NUCLEOTIDE SEQUENCE [LARGE SCALE GENOMIC DNA]</scope>
    <source>
        <strain evidence="6 7">D15d</strain>
    </source>
</reference>
<comment type="similarity">
    <text evidence="4">Belongs to the N(4)/N(6)-methyltransferase family.</text>
</comment>
<dbReference type="RefSeq" id="WP_103953142.1">
    <property type="nucleotide sequence ID" value="NZ_FNUL01000012.1"/>
</dbReference>
<dbReference type="EMBL" id="FNUL01000012">
    <property type="protein sequence ID" value="SEF90654.1"/>
    <property type="molecule type" value="Genomic_DNA"/>
</dbReference>
<dbReference type="InterPro" id="IPR001091">
    <property type="entry name" value="RM_Methyltransferase"/>
</dbReference>
<evidence type="ECO:0000256" key="3">
    <source>
        <dbReference type="ARBA" id="ARBA00022747"/>
    </source>
</evidence>
<feature type="domain" description="DNA methylase N-4/N-6" evidence="5">
    <location>
        <begin position="77"/>
        <end position="287"/>
    </location>
</feature>
<accession>A0A1H5VTT5</accession>
<evidence type="ECO:0000313" key="7">
    <source>
        <dbReference type="Proteomes" id="UP000236726"/>
    </source>
</evidence>
<evidence type="ECO:0000256" key="4">
    <source>
        <dbReference type="RuleBase" id="RU362026"/>
    </source>
</evidence>
<dbReference type="GO" id="GO:0008170">
    <property type="term" value="F:N-methyltransferase activity"/>
    <property type="evidence" value="ECO:0007669"/>
    <property type="project" value="InterPro"/>
</dbReference>
<dbReference type="EC" id="2.1.1.-" evidence="4"/>
<organism evidence="6 7">
    <name type="scientific">Lachnospira multipara</name>
    <dbReference type="NCBI Taxonomy" id="28051"/>
    <lineage>
        <taxon>Bacteria</taxon>
        <taxon>Bacillati</taxon>
        <taxon>Bacillota</taxon>
        <taxon>Clostridia</taxon>
        <taxon>Lachnospirales</taxon>
        <taxon>Lachnospiraceae</taxon>
        <taxon>Lachnospira</taxon>
    </lineage>
</organism>
<gene>
    <name evidence="6" type="ORF">SAMN05216537_11293</name>
</gene>
<dbReference type="GO" id="GO:0009307">
    <property type="term" value="P:DNA restriction-modification system"/>
    <property type="evidence" value="ECO:0007669"/>
    <property type="project" value="UniProtKB-KW"/>
</dbReference>
<keyword evidence="3" id="KW-0680">Restriction system</keyword>
<sequence>MIVENLIECFKNARFTLKEAYMANPDVNKESVRARIYENLGIAFERVGRGIYTTLDNSCLLIEGNGRNLSALADESIDCIVTDHPWDDKKATKGGSRNFANYDTFQYVQEDFDEKARVLKNGSFLCEIIPAESATNYEYLYKIKEMAKKAGFEYYAKVSWKKGTFVSNTGRKAKNTEDILFFTKGKARALRPDKQRGLDENGNPTRFMSGANGMLPTCFDVQAVPKKDVIAQSEKPVALYEQILDYISKPNEIVLDQFAGSGALGEAALNKGRRAILIELAKEKVEKIACRLKMNKIKEAYTC</sequence>
<dbReference type="InterPro" id="IPR029063">
    <property type="entry name" value="SAM-dependent_MTases_sf"/>
</dbReference>
<evidence type="ECO:0000256" key="2">
    <source>
        <dbReference type="ARBA" id="ARBA00022679"/>
    </source>
</evidence>
<dbReference type="Proteomes" id="UP000236726">
    <property type="component" value="Unassembled WGS sequence"/>
</dbReference>
<keyword evidence="1 6" id="KW-0489">Methyltransferase</keyword>